<dbReference type="AlphaFoldDB" id="A0A085YXQ4"/>
<keyword evidence="1" id="KW-0175">Coiled coil</keyword>
<dbReference type="Proteomes" id="UP000028703">
    <property type="component" value="Unassembled WGS sequence"/>
</dbReference>
<dbReference type="STRING" id="421531.IX38_22335"/>
<comment type="caution">
    <text evidence="2">The sequence shown here is derived from an EMBL/GenBank/DDBJ whole genome shotgun (WGS) entry which is preliminary data.</text>
</comment>
<organism evidence="2 3">
    <name type="scientific">Chryseobacterium luteum</name>
    <dbReference type="NCBI Taxonomy" id="421531"/>
    <lineage>
        <taxon>Bacteria</taxon>
        <taxon>Pseudomonadati</taxon>
        <taxon>Bacteroidota</taxon>
        <taxon>Flavobacteriia</taxon>
        <taxon>Flavobacteriales</taxon>
        <taxon>Weeksellaceae</taxon>
        <taxon>Chryseobacterium group</taxon>
        <taxon>Chryseobacterium</taxon>
    </lineage>
</organism>
<evidence type="ECO:0000313" key="2">
    <source>
        <dbReference type="EMBL" id="KFE96967.1"/>
    </source>
</evidence>
<name>A0A085YXQ4_9FLAO</name>
<evidence type="ECO:0000256" key="1">
    <source>
        <dbReference type="SAM" id="Coils"/>
    </source>
</evidence>
<keyword evidence="3" id="KW-1185">Reference proteome</keyword>
<gene>
    <name evidence="2" type="ORF">IX38_22335</name>
</gene>
<accession>A0A085YXQ4</accession>
<reference evidence="2 3" key="1">
    <citation type="submission" date="2014-07" db="EMBL/GenBank/DDBJ databases">
        <title>Genome of Chryseobacterium luteum DSM 18605.</title>
        <authorList>
            <person name="Stropko S.J."/>
            <person name="Pipes S.E."/>
            <person name="Newman J.D."/>
        </authorList>
    </citation>
    <scope>NUCLEOTIDE SEQUENCE [LARGE SCALE GENOMIC DNA]</scope>
    <source>
        <strain evidence="2 3">DSM 18605</strain>
    </source>
</reference>
<protein>
    <recommendedName>
        <fullName evidence="4">GAF domain-containing protein</fullName>
    </recommendedName>
</protein>
<evidence type="ECO:0008006" key="4">
    <source>
        <dbReference type="Google" id="ProtNLM"/>
    </source>
</evidence>
<feature type="coiled-coil region" evidence="1">
    <location>
        <begin position="463"/>
        <end position="490"/>
    </location>
</feature>
<dbReference type="eggNOG" id="COG2203">
    <property type="taxonomic scope" value="Bacteria"/>
</dbReference>
<dbReference type="EMBL" id="JPRO01000036">
    <property type="protein sequence ID" value="KFE96967.1"/>
    <property type="molecule type" value="Genomic_DNA"/>
</dbReference>
<sequence>MLMNAKTWNYKKSEVDFVSSVFSVDIFLHFLDQYAKDESINHRLLELAKKKIISFFPNGDCKIDIENAEYFSEVFKLIYQLTVNPLENEKTYYWGISPLFVPKIIYGTQLLYDLLSSVDTSNELNFLHHPLQEELNEKDALKTLIYNYILEKLYGINVLSPPENIICLNIENKEQYYKLNLNTKYSEVSYKGIVPPISEMLTGKDFTNAKSILDVLQERLPLSQFTFSGFTIIEITEYTNKILKEKLKSFLLSQEMNDGIHQKITDVVKQLLGYQNMDILMLPIMHINDTLIVEIWDSFKTTLTSVLENYHVNEILFYEVIKNYANDPLRRFDHENMNSLMPDHKKGLMLQPVFSRGSLTGLIIIFAENKTIIPELMFSNLQDILPVLENMFDSVTKNYTGLLDREIKNQFTAIQPAVEWKFNNAGIQHLQKKAGNDINEFISVEFKDLYPLYGAIDFRNSTSARNKAAREDLEIQLESLRAALADITKIIKIPILEEMSHRSMDFCEMIAEAEISTAKEAEINHFLKEESLAVLTLLSQENQSIHNLAVDYLNAVEEGLMFQSNRKSLEETFKILNDLIHLYLDDMLKDIQNCFPCYFEKYRTDGVEFNLYIGQSIAPKKPFNMLYVKNARICQLKSMISVAQRMERIKSSLPKAVETTQLIFVHPETISISFREDEKRFDVEGSYNIRYEIIKKRIDKAFIKDRNERLTQPGKIAIVFYHQKDIEDYLQHIFFLQKQNLIDSEIEELELEPMQGVNGLRAIRLKILPENPN</sequence>
<evidence type="ECO:0000313" key="3">
    <source>
        <dbReference type="Proteomes" id="UP000028703"/>
    </source>
</evidence>
<proteinExistence type="predicted"/>